<name>A0AAD9LJ89_BABDI</name>
<reference evidence="3" key="2">
    <citation type="submission" date="2021-05" db="EMBL/GenBank/DDBJ databases">
        <authorList>
            <person name="Pain A."/>
        </authorList>
    </citation>
    <scope>NUCLEOTIDE SEQUENCE</scope>
    <source>
        <strain evidence="3">1802A</strain>
    </source>
</reference>
<evidence type="ECO:0000256" key="1">
    <source>
        <dbReference type="SAM" id="MobiDB-lite"/>
    </source>
</evidence>
<evidence type="ECO:0000313" key="3">
    <source>
        <dbReference type="EMBL" id="KAK1938495.1"/>
    </source>
</evidence>
<keyword evidence="2" id="KW-0732">Signal</keyword>
<evidence type="ECO:0000313" key="4">
    <source>
        <dbReference type="Proteomes" id="UP001195914"/>
    </source>
</evidence>
<dbReference type="AlphaFoldDB" id="A0AAD9LJ89"/>
<gene>
    <name evidence="3" type="ORF">X943_001750</name>
</gene>
<protein>
    <submittedName>
        <fullName evidence="3">Secreted antigen 1</fullName>
    </submittedName>
</protein>
<feature type="signal peptide" evidence="2">
    <location>
        <begin position="1"/>
        <end position="26"/>
    </location>
</feature>
<comment type="caution">
    <text evidence="3">The sequence shown here is derived from an EMBL/GenBank/DDBJ whole genome shotgun (WGS) entry which is preliminary data.</text>
</comment>
<proteinExistence type="predicted"/>
<feature type="chain" id="PRO_5041974244" evidence="2">
    <location>
        <begin position="27"/>
        <end position="255"/>
    </location>
</feature>
<reference evidence="3" key="1">
    <citation type="journal article" date="2014" name="Nucleic Acids Res.">
        <title>The evolutionary dynamics of variant antigen genes in Babesia reveal a history of genomic innovation underlying host-parasite interaction.</title>
        <authorList>
            <person name="Jackson A.P."/>
            <person name="Otto T.D."/>
            <person name="Darby A."/>
            <person name="Ramaprasad A."/>
            <person name="Xia D."/>
            <person name="Echaide I.E."/>
            <person name="Farber M."/>
            <person name="Gahlot S."/>
            <person name="Gamble J."/>
            <person name="Gupta D."/>
            <person name="Gupta Y."/>
            <person name="Jackson L."/>
            <person name="Malandrin L."/>
            <person name="Malas T.B."/>
            <person name="Moussa E."/>
            <person name="Nair M."/>
            <person name="Reid A.J."/>
            <person name="Sanders M."/>
            <person name="Sharma J."/>
            <person name="Tracey A."/>
            <person name="Quail M.A."/>
            <person name="Weir W."/>
            <person name="Wastling J.M."/>
            <person name="Hall N."/>
            <person name="Willadsen P."/>
            <person name="Lingelbach K."/>
            <person name="Shiels B."/>
            <person name="Tait A."/>
            <person name="Berriman M."/>
            <person name="Allred D.R."/>
            <person name="Pain A."/>
        </authorList>
    </citation>
    <scope>NUCLEOTIDE SEQUENCE</scope>
    <source>
        <strain evidence="3">1802A</strain>
    </source>
</reference>
<dbReference type="Proteomes" id="UP001195914">
    <property type="component" value="Unassembled WGS sequence"/>
</dbReference>
<feature type="region of interest" description="Disordered" evidence="1">
    <location>
        <begin position="65"/>
        <end position="119"/>
    </location>
</feature>
<sequence>MKFLGILRASALFILLSAFHGQPVSCGILHKILSSKKSSSDKVSENSEGDLAAQVEMLQEKLQALEAGLDKEPEESSTDNMAESTVQSPLVEKPKDSPVESQAIEKPSQEPSESSAPVAKPDLVFENSEWDDSMLASAVLFINEFCEGVKAEKFKEHIPNDIYEDLSKKCRNVSSYVGSFIHRFKPTYGPGAVDERKEIDQDFYKNVLKPEEFEMYVKWLVKNIPEIRVSFRRMSFESFKLSEEQLNEFSSYGTP</sequence>
<feature type="compositionally biased region" description="Polar residues" evidence="1">
    <location>
        <begin position="78"/>
        <end position="88"/>
    </location>
</feature>
<dbReference type="EMBL" id="JAHBMH010000024">
    <property type="protein sequence ID" value="KAK1938495.1"/>
    <property type="molecule type" value="Genomic_DNA"/>
</dbReference>
<organism evidence="3 4">
    <name type="scientific">Babesia divergens</name>
    <dbReference type="NCBI Taxonomy" id="32595"/>
    <lineage>
        <taxon>Eukaryota</taxon>
        <taxon>Sar</taxon>
        <taxon>Alveolata</taxon>
        <taxon>Apicomplexa</taxon>
        <taxon>Aconoidasida</taxon>
        <taxon>Piroplasmida</taxon>
        <taxon>Babesiidae</taxon>
        <taxon>Babesia</taxon>
    </lineage>
</organism>
<evidence type="ECO:0000256" key="2">
    <source>
        <dbReference type="SAM" id="SignalP"/>
    </source>
</evidence>
<keyword evidence="4" id="KW-1185">Reference proteome</keyword>
<accession>A0AAD9LJ89</accession>